<reference evidence="2 3" key="1">
    <citation type="submission" date="2018-12" db="EMBL/GenBank/DDBJ databases">
        <authorList>
            <consortium name="Pathogen Informatics"/>
        </authorList>
    </citation>
    <scope>NUCLEOTIDE SEQUENCE [LARGE SCALE GENOMIC DNA]</scope>
    <source>
        <strain evidence="2 3">NCTC12871</strain>
    </source>
</reference>
<dbReference type="Proteomes" id="UP000279799">
    <property type="component" value="Chromosome"/>
</dbReference>
<organism evidence="2 3">
    <name type="scientific">Actinobacillus delphinicola</name>
    <dbReference type="NCBI Taxonomy" id="51161"/>
    <lineage>
        <taxon>Bacteria</taxon>
        <taxon>Pseudomonadati</taxon>
        <taxon>Pseudomonadota</taxon>
        <taxon>Gammaproteobacteria</taxon>
        <taxon>Pasteurellales</taxon>
        <taxon>Pasteurellaceae</taxon>
        <taxon>Actinobacillus</taxon>
    </lineage>
</organism>
<sequence>MKKLLTVKVMHIMTTTWMMIALCIGSSVSLNAVADEFAHWDKRPITVRLNVGQERIVSVGKDVQVGIPASINRLVRVQNNDGNIYFKASAPFSSTRVSLRDIKTGKLILLDVVATDQGKDYEYEPLVITYGDNTTESNDSNANLPETPAKTEITAQIPPRIELPQTALPIPAALTRYAAQSLYAPIRTIEKLEGVHRVAMKLPNHLPTLIPNLQLRITPLESWGMGEYVVTAIKIQNLAHHKIQLDPRYLQGRFYAATFQHNWLGQYGTLEDTTVLYLVTKGKLTMAMIEG</sequence>
<evidence type="ECO:0000313" key="2">
    <source>
        <dbReference type="EMBL" id="VEJ09390.1"/>
    </source>
</evidence>
<evidence type="ECO:0000313" key="3">
    <source>
        <dbReference type="Proteomes" id="UP000279799"/>
    </source>
</evidence>
<dbReference type="InterPro" id="IPR021844">
    <property type="entry name" value="Integr_conj_element_PFL4704"/>
</dbReference>
<evidence type="ECO:0000256" key="1">
    <source>
        <dbReference type="SAM" id="SignalP"/>
    </source>
</evidence>
<feature type="signal peptide" evidence="1">
    <location>
        <begin position="1"/>
        <end position="34"/>
    </location>
</feature>
<keyword evidence="3" id="KW-1185">Reference proteome</keyword>
<dbReference type="OrthoDB" id="7064293at2"/>
<feature type="chain" id="PRO_5019515871" evidence="1">
    <location>
        <begin position="35"/>
        <end position="291"/>
    </location>
</feature>
<name>A0A448TTQ8_9PAST</name>
<dbReference type="NCBIfam" id="TIGR03749">
    <property type="entry name" value="conj_TIGR03749"/>
    <property type="match status" value="1"/>
</dbReference>
<dbReference type="Pfam" id="PF11920">
    <property type="entry name" value="DUF3438"/>
    <property type="match status" value="1"/>
</dbReference>
<dbReference type="AlphaFoldDB" id="A0A448TTQ8"/>
<protein>
    <submittedName>
        <fullName evidence="2">Integrating conjugative element protein, PFL_4704 family</fullName>
    </submittedName>
</protein>
<dbReference type="KEGG" id="adp:NCTC12871_00843"/>
<dbReference type="EMBL" id="LR134510">
    <property type="protein sequence ID" value="VEJ09390.1"/>
    <property type="molecule type" value="Genomic_DNA"/>
</dbReference>
<accession>A0A448TTQ8</accession>
<gene>
    <name evidence="2" type="ORF">NCTC12871_00843</name>
</gene>
<proteinExistence type="predicted"/>
<dbReference type="RefSeq" id="WP_126599283.1">
    <property type="nucleotide sequence ID" value="NZ_LR134510.1"/>
</dbReference>
<keyword evidence="1" id="KW-0732">Signal</keyword>